<sequence length="81" mass="8991">MIRPICTGALLLAQTGLLKQRRVTTHWACAELLAMRFPEITVEPDVPYMADGSLRTAAGVTPSVYRKIFIQTQQTGTNEEN</sequence>
<keyword evidence="3" id="KW-1185">Reference proteome</keyword>
<dbReference type="InterPro" id="IPR029062">
    <property type="entry name" value="Class_I_gatase-like"/>
</dbReference>
<gene>
    <name evidence="2" type="ORF">AM629_10585</name>
</gene>
<evidence type="ECO:0000259" key="1">
    <source>
        <dbReference type="Pfam" id="PF01965"/>
    </source>
</evidence>
<comment type="caution">
    <text evidence="2">The sequence shown here is derived from an EMBL/GenBank/DDBJ whole genome shotgun (WGS) entry which is preliminary data.</text>
</comment>
<dbReference type="InterPro" id="IPR002818">
    <property type="entry name" value="DJ-1/PfpI"/>
</dbReference>
<dbReference type="SUPFAM" id="SSF52317">
    <property type="entry name" value="Class I glutamine amidotransferase-like"/>
    <property type="match status" value="1"/>
</dbReference>
<dbReference type="PANTHER" id="PTHR43130">
    <property type="entry name" value="ARAC-FAMILY TRANSCRIPTIONAL REGULATOR"/>
    <property type="match status" value="1"/>
</dbReference>
<dbReference type="InterPro" id="IPR052158">
    <property type="entry name" value="INH-QAR"/>
</dbReference>
<protein>
    <recommendedName>
        <fullName evidence="1">DJ-1/PfpI domain-containing protein</fullName>
    </recommendedName>
</protein>
<feature type="domain" description="DJ-1/PfpI" evidence="1">
    <location>
        <begin position="4"/>
        <end position="61"/>
    </location>
</feature>
<reference evidence="2 3" key="1">
    <citation type="submission" date="2015-09" db="EMBL/GenBank/DDBJ databases">
        <title>Draft genome sequence and assembly of Photorhabdus sp. VMG, a bacterial symbiont associated with Heterorhabditis zealandica.</title>
        <authorList>
            <person name="Naidoo S."/>
            <person name="Featherston J."/>
            <person name="Mothupi B."/>
            <person name="Gray V.M."/>
        </authorList>
    </citation>
    <scope>NUCLEOTIDE SEQUENCE [LARGE SCALE GENOMIC DNA]</scope>
    <source>
        <strain evidence="2 3">VMG</strain>
    </source>
</reference>
<evidence type="ECO:0000313" key="2">
    <source>
        <dbReference type="EMBL" id="KOY62065.1"/>
    </source>
</evidence>
<dbReference type="PANTHER" id="PTHR43130:SF3">
    <property type="entry name" value="HTH-TYPE TRANSCRIPTIONAL REGULATOR RV1931C"/>
    <property type="match status" value="1"/>
</dbReference>
<name>A0ABR5KBW0_9GAMM</name>
<dbReference type="Proteomes" id="UP000037727">
    <property type="component" value="Unassembled WGS sequence"/>
</dbReference>
<proteinExistence type="predicted"/>
<dbReference type="EMBL" id="LJCS01000025">
    <property type="protein sequence ID" value="KOY62065.1"/>
    <property type="molecule type" value="Genomic_DNA"/>
</dbReference>
<dbReference type="Gene3D" id="3.40.50.880">
    <property type="match status" value="1"/>
</dbReference>
<evidence type="ECO:0000313" key="3">
    <source>
        <dbReference type="Proteomes" id="UP000037727"/>
    </source>
</evidence>
<organism evidence="2 3">
    <name type="scientific">Photorhabdus heterorhabditis</name>
    <dbReference type="NCBI Taxonomy" id="880156"/>
    <lineage>
        <taxon>Bacteria</taxon>
        <taxon>Pseudomonadati</taxon>
        <taxon>Pseudomonadota</taxon>
        <taxon>Gammaproteobacteria</taxon>
        <taxon>Enterobacterales</taxon>
        <taxon>Morganellaceae</taxon>
        <taxon>Photorhabdus</taxon>
    </lineage>
</organism>
<dbReference type="Pfam" id="PF01965">
    <property type="entry name" value="DJ-1_PfpI"/>
    <property type="match status" value="1"/>
</dbReference>
<accession>A0ABR5KBW0</accession>